<evidence type="ECO:0000256" key="5">
    <source>
        <dbReference type="ARBA" id="ARBA00022989"/>
    </source>
</evidence>
<dbReference type="Pfam" id="PF00083">
    <property type="entry name" value="Sugar_tr"/>
    <property type="match status" value="1"/>
</dbReference>
<sequence>MARSRIGDPAVLSVDLQGWGAPGLSLRYAPSKTWGCQDRRPNPFKDATSSLGAGLTAYAYFPTSHPGCSIGDKMLRLTRYNILIVCAACLGAYSYGFSYAVFVTSIGEPGFFSYFELDPTSDYTATLIGAISGLFCAGAAFGAIIQSYTSDKYGRRKALAFGGAISVVGSAVVAGSINIPMLFVFRFITGLGVGQLLALVPLYVAEVAPPHRRGLLSALVGVGFSLGYLSSAWIGYGTYFTTNNTLQWRMPLCLAPLAPLGLVIVCYWIPESPRWSVWVGHDAEAWKTIQKVHHDPNDPRDAAAYAEFIQIKRQVAHDKEMKASFVRMFSVPSWRKRTLLAILIMFAVQSSGYNGITSYLVLVAQSAGMTGAMPLLMYAIYVVIAVFFNFVNAAVIDRVGRRRMLLIGIVWTGSCLLAAALLSWKYAGTSHKAGNGAAMFFFMMFGLGLGLFLDPTQFVWCSEAFPTTIRAKGLTIALFTYFVSTVLYTAPAPKAFANIGWKFYLVFISCDVVCFAMLYKWLPETGNLTLEEIGKLFGDEVVTHFAQDGNGLVEVDAMADFDEKSITTQIEETTTSHSGK</sequence>
<protein>
    <recommendedName>
        <fullName evidence="9">Major facilitator superfamily (MFS) profile domain-containing protein</fullName>
    </recommendedName>
</protein>
<dbReference type="Gene3D" id="1.20.1250.20">
    <property type="entry name" value="MFS general substrate transporter like domains"/>
    <property type="match status" value="1"/>
</dbReference>
<accession>A0A177EVP5</accession>
<dbReference type="AlphaFoldDB" id="A0A177EVP5"/>
<comment type="subcellular location">
    <subcellularLocation>
        <location evidence="1">Membrane</location>
        <topology evidence="1">Multi-pass membrane protein</topology>
    </subcellularLocation>
</comment>
<keyword evidence="4 8" id="KW-0812">Transmembrane</keyword>
<feature type="transmembrane region" description="Helical" evidence="8">
    <location>
        <begin position="183"/>
        <end position="204"/>
    </location>
</feature>
<dbReference type="EMBL" id="LVKK01000100">
    <property type="protein sequence ID" value="OAG36114.1"/>
    <property type="molecule type" value="Genomic_DNA"/>
</dbReference>
<dbReference type="GO" id="GO:0016020">
    <property type="term" value="C:membrane"/>
    <property type="evidence" value="ECO:0007669"/>
    <property type="project" value="UniProtKB-SubCell"/>
</dbReference>
<evidence type="ECO:0000256" key="3">
    <source>
        <dbReference type="ARBA" id="ARBA00022448"/>
    </source>
</evidence>
<dbReference type="InterPro" id="IPR050360">
    <property type="entry name" value="MFS_Sugar_Transporters"/>
</dbReference>
<evidence type="ECO:0000256" key="6">
    <source>
        <dbReference type="ARBA" id="ARBA00023136"/>
    </source>
</evidence>
<comment type="caution">
    <text evidence="10">The sequence shown here is derived from an EMBL/GenBank/DDBJ whole genome shotgun (WGS) entry which is preliminary data.</text>
</comment>
<dbReference type="Proteomes" id="UP000077002">
    <property type="component" value="Unassembled WGS sequence"/>
</dbReference>
<evidence type="ECO:0000313" key="11">
    <source>
        <dbReference type="Proteomes" id="UP000077002"/>
    </source>
</evidence>
<dbReference type="SUPFAM" id="SSF103473">
    <property type="entry name" value="MFS general substrate transporter"/>
    <property type="match status" value="1"/>
</dbReference>
<dbReference type="InterPro" id="IPR020846">
    <property type="entry name" value="MFS_dom"/>
</dbReference>
<proteinExistence type="inferred from homology"/>
<reference evidence="10 11" key="1">
    <citation type="submission" date="2016-03" db="EMBL/GenBank/DDBJ databases">
        <title>Draft genome sequence of the Fonsecaea monophora CBS 269.37.</title>
        <authorList>
            <person name="Bombassaro A."/>
            <person name="Vinicius W.A."/>
            <person name="De Hoog S."/>
            <person name="Sun J."/>
            <person name="Souza E.M."/>
            <person name="Raittz R.T."/>
            <person name="Costa F."/>
            <person name="Leao A.C."/>
            <person name="Tadra-Sfeir M.Z."/>
            <person name="Baura V."/>
            <person name="Balsanelli E."/>
            <person name="Pedrosa F.O."/>
            <person name="Moreno L.F."/>
            <person name="Steffens M.B."/>
            <person name="Xi L."/>
            <person name="Bocca A.L."/>
            <person name="Felipe M.S."/>
            <person name="Teixeira M."/>
            <person name="Telles Filho F.Q."/>
            <person name="Azevedo C.M."/>
            <person name="Gomes R."/>
            <person name="Vicente V.A."/>
        </authorList>
    </citation>
    <scope>NUCLEOTIDE SEQUENCE [LARGE SCALE GENOMIC DNA]</scope>
    <source>
        <strain evidence="10 11">CBS 269.37</strain>
    </source>
</reference>
<keyword evidence="11" id="KW-1185">Reference proteome</keyword>
<evidence type="ECO:0000256" key="2">
    <source>
        <dbReference type="ARBA" id="ARBA00010992"/>
    </source>
</evidence>
<dbReference type="RefSeq" id="XP_022508066.1">
    <property type="nucleotide sequence ID" value="XM_022659670.1"/>
</dbReference>
<dbReference type="InterPro" id="IPR005828">
    <property type="entry name" value="MFS_sugar_transport-like"/>
</dbReference>
<dbReference type="InterPro" id="IPR036259">
    <property type="entry name" value="MFS_trans_sf"/>
</dbReference>
<keyword evidence="5 8" id="KW-1133">Transmembrane helix</keyword>
<organism evidence="10 11">
    <name type="scientific">Fonsecaea monophora</name>
    <dbReference type="NCBI Taxonomy" id="254056"/>
    <lineage>
        <taxon>Eukaryota</taxon>
        <taxon>Fungi</taxon>
        <taxon>Dikarya</taxon>
        <taxon>Ascomycota</taxon>
        <taxon>Pezizomycotina</taxon>
        <taxon>Eurotiomycetes</taxon>
        <taxon>Chaetothyriomycetidae</taxon>
        <taxon>Chaetothyriales</taxon>
        <taxon>Herpotrichiellaceae</taxon>
        <taxon>Fonsecaea</taxon>
    </lineage>
</organism>
<feature type="transmembrane region" description="Helical" evidence="8">
    <location>
        <begin position="436"/>
        <end position="453"/>
    </location>
</feature>
<evidence type="ECO:0000256" key="1">
    <source>
        <dbReference type="ARBA" id="ARBA00004141"/>
    </source>
</evidence>
<feature type="transmembrane region" description="Helical" evidence="8">
    <location>
        <begin position="248"/>
        <end position="269"/>
    </location>
</feature>
<dbReference type="GO" id="GO:0005351">
    <property type="term" value="F:carbohydrate:proton symporter activity"/>
    <property type="evidence" value="ECO:0007669"/>
    <property type="project" value="TreeGrafter"/>
</dbReference>
<dbReference type="PRINTS" id="PR00171">
    <property type="entry name" value="SUGRTRNSPORT"/>
</dbReference>
<feature type="transmembrane region" description="Helical" evidence="8">
    <location>
        <begin position="82"/>
        <end position="103"/>
    </location>
</feature>
<dbReference type="GeneID" id="34604870"/>
<feature type="transmembrane region" description="Helical" evidence="8">
    <location>
        <begin position="338"/>
        <end position="363"/>
    </location>
</feature>
<dbReference type="PROSITE" id="PS50850">
    <property type="entry name" value="MFS"/>
    <property type="match status" value="1"/>
</dbReference>
<evidence type="ECO:0000256" key="7">
    <source>
        <dbReference type="RuleBase" id="RU003346"/>
    </source>
</evidence>
<comment type="similarity">
    <text evidence="2 7">Belongs to the major facilitator superfamily. Sugar transporter (TC 2.A.1.1) family.</text>
</comment>
<keyword evidence="6 8" id="KW-0472">Membrane</keyword>
<gene>
    <name evidence="10" type="ORF">AYO21_09741</name>
</gene>
<evidence type="ECO:0000256" key="4">
    <source>
        <dbReference type="ARBA" id="ARBA00022692"/>
    </source>
</evidence>
<feature type="transmembrane region" description="Helical" evidence="8">
    <location>
        <begin position="474"/>
        <end position="491"/>
    </location>
</feature>
<dbReference type="PROSITE" id="PS00217">
    <property type="entry name" value="SUGAR_TRANSPORT_2"/>
    <property type="match status" value="1"/>
</dbReference>
<keyword evidence="3 7" id="KW-0813">Transport</keyword>
<feature type="transmembrane region" description="Helical" evidence="8">
    <location>
        <begin position="158"/>
        <end position="177"/>
    </location>
</feature>
<dbReference type="PANTHER" id="PTHR48022:SF11">
    <property type="entry name" value="MONOSACCHARIDE TRANSPORTER (HXT8), PUTATIVE (AFU_ORTHOLOGUE AFUA_2G08120)-RELATED"/>
    <property type="match status" value="1"/>
</dbReference>
<feature type="transmembrane region" description="Helical" evidence="8">
    <location>
        <begin position="216"/>
        <end position="236"/>
    </location>
</feature>
<evidence type="ECO:0000256" key="8">
    <source>
        <dbReference type="SAM" id="Phobius"/>
    </source>
</evidence>
<dbReference type="InterPro" id="IPR003663">
    <property type="entry name" value="Sugar/inositol_transpt"/>
</dbReference>
<feature type="transmembrane region" description="Helical" evidence="8">
    <location>
        <begin position="404"/>
        <end position="424"/>
    </location>
</feature>
<feature type="transmembrane region" description="Helical" evidence="8">
    <location>
        <begin position="123"/>
        <end position="146"/>
    </location>
</feature>
<feature type="transmembrane region" description="Helical" evidence="8">
    <location>
        <begin position="503"/>
        <end position="522"/>
    </location>
</feature>
<feature type="transmembrane region" description="Helical" evidence="8">
    <location>
        <begin position="375"/>
        <end position="395"/>
    </location>
</feature>
<evidence type="ECO:0000313" key="10">
    <source>
        <dbReference type="EMBL" id="OAG36114.1"/>
    </source>
</evidence>
<feature type="domain" description="Major facilitator superfamily (MFS) profile" evidence="9">
    <location>
        <begin position="84"/>
        <end position="526"/>
    </location>
</feature>
<dbReference type="NCBIfam" id="TIGR00879">
    <property type="entry name" value="SP"/>
    <property type="match status" value="1"/>
</dbReference>
<dbReference type="OrthoDB" id="6612291at2759"/>
<evidence type="ECO:0000259" key="9">
    <source>
        <dbReference type="PROSITE" id="PS50850"/>
    </source>
</evidence>
<name>A0A177EVP5_9EURO</name>
<dbReference type="PANTHER" id="PTHR48022">
    <property type="entry name" value="PLASTIDIC GLUCOSE TRANSPORTER 4"/>
    <property type="match status" value="1"/>
</dbReference>
<dbReference type="InterPro" id="IPR005829">
    <property type="entry name" value="Sugar_transporter_CS"/>
</dbReference>